<feature type="region of interest" description="Disordered" evidence="4">
    <location>
        <begin position="46"/>
        <end position="115"/>
    </location>
</feature>
<keyword evidence="2" id="KW-0677">Repeat</keyword>
<evidence type="ECO:0000256" key="4">
    <source>
        <dbReference type="SAM" id="MobiDB-lite"/>
    </source>
</evidence>
<keyword evidence="6" id="KW-1185">Reference proteome</keyword>
<evidence type="ECO:0000256" key="2">
    <source>
        <dbReference type="ARBA" id="ARBA00022737"/>
    </source>
</evidence>
<proteinExistence type="inferred from homology"/>
<comment type="caution">
    <text evidence="5">The sequence shown here is derived from an EMBL/GenBank/DDBJ whole genome shotgun (WGS) entry which is preliminary data.</text>
</comment>
<name>A0A4S8K773_MUSBA</name>
<evidence type="ECO:0000256" key="1">
    <source>
        <dbReference type="ARBA" id="ARBA00007626"/>
    </source>
</evidence>
<dbReference type="EMBL" id="PYDT01000002">
    <property type="protein sequence ID" value="THU70800.1"/>
    <property type="molecule type" value="Genomic_DNA"/>
</dbReference>
<dbReference type="PANTHER" id="PTHR47447:SF23">
    <property type="entry name" value="PENTACOTRIPEPTIDE-REPEAT REGION OF PRORP DOMAIN-CONTAINING PROTEIN"/>
    <property type="match status" value="1"/>
</dbReference>
<dbReference type="STRING" id="52838.A0A4S8K773"/>
<dbReference type="NCBIfam" id="TIGR00756">
    <property type="entry name" value="PPR"/>
    <property type="match status" value="9"/>
</dbReference>
<feature type="repeat" description="PPR" evidence="3">
    <location>
        <begin position="460"/>
        <end position="495"/>
    </location>
</feature>
<feature type="repeat" description="PPR" evidence="3">
    <location>
        <begin position="601"/>
        <end position="635"/>
    </location>
</feature>
<feature type="repeat" description="PPR" evidence="3">
    <location>
        <begin position="636"/>
        <end position="670"/>
    </location>
</feature>
<dbReference type="PROSITE" id="PS51375">
    <property type="entry name" value="PPR"/>
    <property type="match status" value="10"/>
</dbReference>
<dbReference type="InterPro" id="IPR011990">
    <property type="entry name" value="TPR-like_helical_dom_sf"/>
</dbReference>
<comment type="similarity">
    <text evidence="1">Belongs to the PPR family. P subfamily.</text>
</comment>
<protein>
    <recommendedName>
        <fullName evidence="7">Pentacotripeptide-repeat region of PRORP domain-containing protein</fullName>
    </recommendedName>
</protein>
<accession>A0A4S8K773</accession>
<feature type="repeat" description="PPR" evidence="3">
    <location>
        <begin position="496"/>
        <end position="530"/>
    </location>
</feature>
<feature type="repeat" description="PPR" evidence="3">
    <location>
        <begin position="284"/>
        <end position="318"/>
    </location>
</feature>
<dbReference type="InterPro" id="IPR002885">
    <property type="entry name" value="PPR_rpt"/>
</dbReference>
<organism evidence="5 6">
    <name type="scientific">Musa balbisiana</name>
    <name type="common">Banana</name>
    <dbReference type="NCBI Taxonomy" id="52838"/>
    <lineage>
        <taxon>Eukaryota</taxon>
        <taxon>Viridiplantae</taxon>
        <taxon>Streptophyta</taxon>
        <taxon>Embryophyta</taxon>
        <taxon>Tracheophyta</taxon>
        <taxon>Spermatophyta</taxon>
        <taxon>Magnoliopsida</taxon>
        <taxon>Liliopsida</taxon>
        <taxon>Zingiberales</taxon>
        <taxon>Musaceae</taxon>
        <taxon>Musa</taxon>
    </lineage>
</organism>
<evidence type="ECO:0000256" key="3">
    <source>
        <dbReference type="PROSITE-ProRule" id="PRU00708"/>
    </source>
</evidence>
<evidence type="ECO:0008006" key="7">
    <source>
        <dbReference type="Google" id="ProtNLM"/>
    </source>
</evidence>
<feature type="repeat" description="PPR" evidence="3">
    <location>
        <begin position="531"/>
        <end position="565"/>
    </location>
</feature>
<dbReference type="AlphaFoldDB" id="A0A4S8K773"/>
<evidence type="ECO:0000313" key="6">
    <source>
        <dbReference type="Proteomes" id="UP000317650"/>
    </source>
</evidence>
<reference evidence="5 6" key="1">
    <citation type="journal article" date="2019" name="Nat. Plants">
        <title>Genome sequencing of Musa balbisiana reveals subgenome evolution and function divergence in polyploid bananas.</title>
        <authorList>
            <person name="Yao X."/>
        </authorList>
    </citation>
    <scope>NUCLEOTIDE SEQUENCE [LARGE SCALE GENOMIC DNA]</scope>
    <source>
        <strain evidence="6">cv. DH-PKW</strain>
        <tissue evidence="5">Leaves</tissue>
    </source>
</reference>
<dbReference type="PANTHER" id="PTHR47447">
    <property type="entry name" value="OS03G0856100 PROTEIN"/>
    <property type="match status" value="1"/>
</dbReference>
<dbReference type="Gene3D" id="1.25.40.10">
    <property type="entry name" value="Tetratricopeptide repeat domain"/>
    <property type="match status" value="4"/>
</dbReference>
<dbReference type="Proteomes" id="UP000317650">
    <property type="component" value="Chromosome 8"/>
</dbReference>
<feature type="region of interest" description="Disordered" evidence="4">
    <location>
        <begin position="157"/>
        <end position="181"/>
    </location>
</feature>
<feature type="repeat" description="PPR" evidence="3">
    <location>
        <begin position="319"/>
        <end position="354"/>
    </location>
</feature>
<feature type="repeat" description="PPR" evidence="3">
    <location>
        <begin position="425"/>
        <end position="459"/>
    </location>
</feature>
<sequence>MALRTLGAFSSSSNASTTPPPLCPHKPSSLLPLVPLSPPPLPIRFHLPPLKAQATPRCSSSSSASISSPSPIFLPHLQADEEESEFDQGGPAAEEGNIDEEAEEEEKEDDEASDPILEFFRFRSSSSADDPKQEGRLSLQRNRRTSWHIANIDSADLDHDGLEDEGQVLDPPSPSPPQPAEDGVVAEILGVARGLPENATLGEILGPYTGRVGEGECIELLGRMGEEGLPWGCLYLFQWMGLQEPSLVTPRACSVLFPVLGRAGMGDKLMVLFQNLPKGKRFRDVCVYNSAISGLASCGRYDDAWKVYEALEVNNIKPDHVTCSVLITIMRKNGKHSKDAWEFFERMNRKGIKWSLELIGTLIKSFCDDGLKKEALIIQAEMERKGISANIIIYNTLMDAYSKSDQVEEAEGLFHELKEKGLKPTTATYNILMNAYSRRMQPEIVESLITEMQGLGLKPNVKSYTCLISAYGRQRKMSDMAADVFLRMKKAGIKPTSHSYTALIHAYSVGGWHEKAYAAYENMKRERISPSIETYTALLDAFRRAGETDKLMEIWKSMISNKVEGTRVTFNIILDGLAKHGLYVQARDVIYEFGKLGLQPTVMTYNILMNAYARGGQHCKLPQLLKDMSALNLKPDSVTYSTMIYAYVRVRDFTRAFYYHKQMVRSGQVPEARSYQKLRAILDVKAATKNRRDRSAILGILNSKFGLKPKKGKKDEFWKNKKKRSIMTRVVGDKK</sequence>
<feature type="region of interest" description="Disordered" evidence="4">
    <location>
        <begin position="1"/>
        <end position="31"/>
    </location>
</feature>
<feature type="repeat" description="PPR" evidence="3">
    <location>
        <begin position="566"/>
        <end position="600"/>
    </location>
</feature>
<dbReference type="Pfam" id="PF01535">
    <property type="entry name" value="PPR"/>
    <property type="match status" value="1"/>
</dbReference>
<dbReference type="Pfam" id="PF13041">
    <property type="entry name" value="PPR_2"/>
    <property type="match status" value="3"/>
</dbReference>
<evidence type="ECO:0000313" key="5">
    <source>
        <dbReference type="EMBL" id="THU70800.1"/>
    </source>
</evidence>
<feature type="repeat" description="PPR" evidence="3">
    <location>
        <begin position="390"/>
        <end position="424"/>
    </location>
</feature>
<feature type="compositionally biased region" description="Acidic residues" evidence="4">
    <location>
        <begin position="96"/>
        <end position="113"/>
    </location>
</feature>
<dbReference type="Pfam" id="PF13812">
    <property type="entry name" value="PPR_3"/>
    <property type="match status" value="2"/>
</dbReference>
<gene>
    <name evidence="5" type="ORF">C4D60_Mb08t28820</name>
</gene>
<feature type="compositionally biased region" description="Low complexity" evidence="4">
    <location>
        <begin position="59"/>
        <end position="71"/>
    </location>
</feature>